<organism evidence="8 9">
    <name type="scientific">Nocardioides aquiterrae</name>
    <dbReference type="NCBI Taxonomy" id="203799"/>
    <lineage>
        <taxon>Bacteria</taxon>
        <taxon>Bacillati</taxon>
        <taxon>Actinomycetota</taxon>
        <taxon>Actinomycetes</taxon>
        <taxon>Propionibacteriales</taxon>
        <taxon>Nocardioidaceae</taxon>
        <taxon>Nocardioides</taxon>
    </lineage>
</organism>
<dbReference type="InterPro" id="IPR050553">
    <property type="entry name" value="Thioredoxin_ResA/DsbE_sf"/>
</dbReference>
<dbReference type="RefSeq" id="WP_343906675.1">
    <property type="nucleotide sequence ID" value="NZ_BAAAJE010000005.1"/>
</dbReference>
<dbReference type="InterPro" id="IPR013766">
    <property type="entry name" value="Thioredoxin_domain"/>
</dbReference>
<evidence type="ECO:0000256" key="1">
    <source>
        <dbReference type="ARBA" id="ARBA00004196"/>
    </source>
</evidence>
<protein>
    <submittedName>
        <fullName evidence="8">TlpA disulfide reductase family protein</fullName>
    </submittedName>
</protein>
<comment type="subcellular location">
    <subcellularLocation>
        <location evidence="1">Cell envelope</location>
    </subcellularLocation>
</comment>
<dbReference type="PANTHER" id="PTHR42852">
    <property type="entry name" value="THIOL:DISULFIDE INTERCHANGE PROTEIN DSBE"/>
    <property type="match status" value="1"/>
</dbReference>
<dbReference type="Pfam" id="PF00578">
    <property type="entry name" value="AhpC-TSA"/>
    <property type="match status" value="1"/>
</dbReference>
<evidence type="ECO:0000313" key="8">
    <source>
        <dbReference type="EMBL" id="GAA1134286.1"/>
    </source>
</evidence>
<dbReference type="PANTHER" id="PTHR42852:SF6">
    <property type="entry name" value="THIOL:DISULFIDE INTERCHANGE PROTEIN DSBE"/>
    <property type="match status" value="1"/>
</dbReference>
<proteinExistence type="predicted"/>
<dbReference type="CDD" id="cd02966">
    <property type="entry name" value="TlpA_like_family"/>
    <property type="match status" value="1"/>
</dbReference>
<evidence type="ECO:0000256" key="6">
    <source>
        <dbReference type="SAM" id="SignalP"/>
    </source>
</evidence>
<dbReference type="InterPro" id="IPR017937">
    <property type="entry name" value="Thioredoxin_CS"/>
</dbReference>
<dbReference type="InterPro" id="IPR036249">
    <property type="entry name" value="Thioredoxin-like_sf"/>
</dbReference>
<sequence>MRLLRPAALAAAVLVLAGCNAEDVRPPGRSSIDVDTPALVKLKRQTDVADCAPGTGTGAGLPDLTLPCLGGGPEVDLSTLRGPLVLNLWASNCGPCRVEMPAIQEFHERYGDRVGVLGVDYQDPQPAAALELAERSGVTYPLVADPGGDLNANAPVPVIRGIPVFVFVTADGEVSTVPGGIDSADELVELAQQHGIAL</sequence>
<dbReference type="Proteomes" id="UP001499979">
    <property type="component" value="Unassembled WGS sequence"/>
</dbReference>
<keyword evidence="3" id="KW-0812">Transmembrane</keyword>
<dbReference type="PROSITE" id="PS51352">
    <property type="entry name" value="THIOREDOXIN_2"/>
    <property type="match status" value="1"/>
</dbReference>
<keyword evidence="3" id="KW-0735">Signal-anchor</keyword>
<comment type="caution">
    <text evidence="8">The sequence shown here is derived from an EMBL/GenBank/DDBJ whole genome shotgun (WGS) entry which is preliminary data.</text>
</comment>
<keyword evidence="9" id="KW-1185">Reference proteome</keyword>
<reference evidence="8 9" key="1">
    <citation type="journal article" date="2019" name="Int. J. Syst. Evol. Microbiol.">
        <title>The Global Catalogue of Microorganisms (GCM) 10K type strain sequencing project: providing services to taxonomists for standard genome sequencing and annotation.</title>
        <authorList>
            <consortium name="The Broad Institute Genomics Platform"/>
            <consortium name="The Broad Institute Genome Sequencing Center for Infectious Disease"/>
            <person name="Wu L."/>
            <person name="Ma J."/>
        </authorList>
    </citation>
    <scope>NUCLEOTIDE SEQUENCE [LARGE SCALE GENOMIC DNA]</scope>
    <source>
        <strain evidence="8 9">JCM 11813</strain>
    </source>
</reference>
<keyword evidence="5" id="KW-0676">Redox-active center</keyword>
<name>A0ABN1UAR3_9ACTN</name>
<evidence type="ECO:0000313" key="9">
    <source>
        <dbReference type="Proteomes" id="UP001499979"/>
    </source>
</evidence>
<keyword evidence="2" id="KW-0201">Cytochrome c-type biogenesis</keyword>
<keyword evidence="4" id="KW-1015">Disulfide bond</keyword>
<feature type="signal peptide" evidence="6">
    <location>
        <begin position="1"/>
        <end position="21"/>
    </location>
</feature>
<feature type="chain" id="PRO_5046215066" evidence="6">
    <location>
        <begin position="22"/>
        <end position="198"/>
    </location>
</feature>
<feature type="domain" description="Thioredoxin" evidence="7">
    <location>
        <begin position="55"/>
        <end position="196"/>
    </location>
</feature>
<dbReference type="SUPFAM" id="SSF52833">
    <property type="entry name" value="Thioredoxin-like"/>
    <property type="match status" value="1"/>
</dbReference>
<dbReference type="EMBL" id="BAAAJE010000005">
    <property type="protein sequence ID" value="GAA1134286.1"/>
    <property type="molecule type" value="Genomic_DNA"/>
</dbReference>
<accession>A0ABN1UAR3</accession>
<dbReference type="PROSITE" id="PS00194">
    <property type="entry name" value="THIOREDOXIN_1"/>
    <property type="match status" value="1"/>
</dbReference>
<dbReference type="PROSITE" id="PS51257">
    <property type="entry name" value="PROKAR_LIPOPROTEIN"/>
    <property type="match status" value="1"/>
</dbReference>
<evidence type="ECO:0000256" key="3">
    <source>
        <dbReference type="ARBA" id="ARBA00022968"/>
    </source>
</evidence>
<evidence type="ECO:0000256" key="5">
    <source>
        <dbReference type="ARBA" id="ARBA00023284"/>
    </source>
</evidence>
<evidence type="ECO:0000256" key="4">
    <source>
        <dbReference type="ARBA" id="ARBA00023157"/>
    </source>
</evidence>
<evidence type="ECO:0000259" key="7">
    <source>
        <dbReference type="PROSITE" id="PS51352"/>
    </source>
</evidence>
<dbReference type="InterPro" id="IPR000866">
    <property type="entry name" value="AhpC/TSA"/>
</dbReference>
<evidence type="ECO:0000256" key="2">
    <source>
        <dbReference type="ARBA" id="ARBA00022748"/>
    </source>
</evidence>
<dbReference type="Gene3D" id="3.40.30.10">
    <property type="entry name" value="Glutaredoxin"/>
    <property type="match status" value="1"/>
</dbReference>
<keyword evidence="6" id="KW-0732">Signal</keyword>
<gene>
    <name evidence="8" type="ORF">GCM10009606_13060</name>
</gene>